<dbReference type="InterPro" id="IPR020846">
    <property type="entry name" value="MFS_dom"/>
</dbReference>
<evidence type="ECO:0000256" key="2">
    <source>
        <dbReference type="ARBA" id="ARBA00022448"/>
    </source>
</evidence>
<comment type="subcellular location">
    <subcellularLocation>
        <location evidence="1">Membrane</location>
        <topology evidence="1">Multi-pass membrane protein</topology>
    </subcellularLocation>
</comment>
<name>A0ABM4DB91_HYDVU</name>
<dbReference type="InterPro" id="IPR036259">
    <property type="entry name" value="MFS_trans_sf"/>
</dbReference>
<dbReference type="PANTHER" id="PTHR23504:SF15">
    <property type="entry name" value="MAJOR FACILITATOR SUPERFAMILY (MFS) PROFILE DOMAIN-CONTAINING PROTEIN"/>
    <property type="match status" value="1"/>
</dbReference>
<evidence type="ECO:0000256" key="1">
    <source>
        <dbReference type="ARBA" id="ARBA00004141"/>
    </source>
</evidence>
<feature type="transmembrane region" description="Helical" evidence="6">
    <location>
        <begin position="65"/>
        <end position="84"/>
    </location>
</feature>
<dbReference type="Pfam" id="PF07690">
    <property type="entry name" value="MFS_1"/>
    <property type="match status" value="1"/>
</dbReference>
<dbReference type="GeneID" id="136089513"/>
<feature type="transmembrane region" description="Helical" evidence="6">
    <location>
        <begin position="21"/>
        <end position="45"/>
    </location>
</feature>
<protein>
    <submittedName>
        <fullName evidence="9">Uncharacterized protein LOC136089513</fullName>
    </submittedName>
</protein>
<sequence length="249" mass="28159">MNIKLVFRRMIYSDGMNPLKHSVIFVITFFFFISTMTTTSVFSYLPKLVKSFGASEVQAGKDAGLIGSSLFFSRIFSSLLWGYFADKCGKKKLLLISSICIAISTLAFAFTRSFTWALVTKLLQGAAMGVIVITKSIMVDVCDDTNVSLAFSILFTGYHLGNIIGTSLSAVLVFPAEQYPKAFSKGVKYEIQQQQTFLTLFQFDYLAKVRFRKYRKRFWISCRLFNPGIKVLCQLGVMRKSILFISFFC</sequence>
<evidence type="ECO:0000256" key="4">
    <source>
        <dbReference type="ARBA" id="ARBA00022989"/>
    </source>
</evidence>
<dbReference type="SUPFAM" id="SSF103473">
    <property type="entry name" value="MFS general substrate transporter"/>
    <property type="match status" value="1"/>
</dbReference>
<evidence type="ECO:0000256" key="3">
    <source>
        <dbReference type="ARBA" id="ARBA00022692"/>
    </source>
</evidence>
<keyword evidence="8" id="KW-1185">Reference proteome</keyword>
<accession>A0ABM4DB91</accession>
<evidence type="ECO:0000259" key="7">
    <source>
        <dbReference type="PROSITE" id="PS50850"/>
    </source>
</evidence>
<organism evidence="8 9">
    <name type="scientific">Hydra vulgaris</name>
    <name type="common">Hydra</name>
    <name type="synonym">Hydra attenuata</name>
    <dbReference type="NCBI Taxonomy" id="6087"/>
    <lineage>
        <taxon>Eukaryota</taxon>
        <taxon>Metazoa</taxon>
        <taxon>Cnidaria</taxon>
        <taxon>Hydrozoa</taxon>
        <taxon>Hydroidolina</taxon>
        <taxon>Anthoathecata</taxon>
        <taxon>Aplanulata</taxon>
        <taxon>Hydridae</taxon>
        <taxon>Hydra</taxon>
    </lineage>
</organism>
<feature type="transmembrane region" description="Helical" evidence="6">
    <location>
        <begin position="93"/>
        <end position="110"/>
    </location>
</feature>
<feature type="transmembrane region" description="Helical" evidence="6">
    <location>
        <begin position="149"/>
        <end position="174"/>
    </location>
</feature>
<keyword evidence="2" id="KW-0813">Transport</keyword>
<reference evidence="9" key="1">
    <citation type="submission" date="2025-08" db="UniProtKB">
        <authorList>
            <consortium name="RefSeq"/>
        </authorList>
    </citation>
    <scope>IDENTIFICATION</scope>
</reference>
<evidence type="ECO:0000313" key="8">
    <source>
        <dbReference type="Proteomes" id="UP001652625"/>
    </source>
</evidence>
<dbReference type="PANTHER" id="PTHR23504">
    <property type="entry name" value="MAJOR FACILITATOR SUPERFAMILY DOMAIN-CONTAINING PROTEIN 10"/>
    <property type="match status" value="1"/>
</dbReference>
<feature type="domain" description="Major facilitator superfamily (MFS) profile" evidence="7">
    <location>
        <begin position="23"/>
        <end position="249"/>
    </location>
</feature>
<dbReference type="InterPro" id="IPR011701">
    <property type="entry name" value="MFS"/>
</dbReference>
<keyword evidence="3 6" id="KW-0812">Transmembrane</keyword>
<dbReference type="Proteomes" id="UP001652625">
    <property type="component" value="Chromosome 13"/>
</dbReference>
<evidence type="ECO:0000256" key="6">
    <source>
        <dbReference type="SAM" id="Phobius"/>
    </source>
</evidence>
<dbReference type="RefSeq" id="XP_065671631.1">
    <property type="nucleotide sequence ID" value="XM_065815559.1"/>
</dbReference>
<proteinExistence type="predicted"/>
<dbReference type="Gene3D" id="1.20.1250.20">
    <property type="entry name" value="MFS general substrate transporter like domains"/>
    <property type="match status" value="1"/>
</dbReference>
<dbReference type="PROSITE" id="PS50850">
    <property type="entry name" value="MFS"/>
    <property type="match status" value="1"/>
</dbReference>
<keyword evidence="4 6" id="KW-1133">Transmembrane helix</keyword>
<evidence type="ECO:0000313" key="9">
    <source>
        <dbReference type="RefSeq" id="XP_065671631.1"/>
    </source>
</evidence>
<gene>
    <name evidence="9" type="primary">LOC136089513</name>
</gene>
<evidence type="ECO:0000256" key="5">
    <source>
        <dbReference type="ARBA" id="ARBA00023136"/>
    </source>
</evidence>
<keyword evidence="5 6" id="KW-0472">Membrane</keyword>